<accession>A0A914RLY9</accession>
<dbReference type="Pfam" id="PF00255">
    <property type="entry name" value="GSHPx"/>
    <property type="match status" value="1"/>
</dbReference>
<protein>
    <submittedName>
        <fullName evidence="5">Glutathione peroxidase</fullName>
    </submittedName>
</protein>
<evidence type="ECO:0000256" key="3">
    <source>
        <dbReference type="ARBA" id="ARBA00023002"/>
    </source>
</evidence>
<sequence length="105" mass="11534">MPSSILKTKLALGPEVVDETTRWSQCRLSNQSIYDFQVQTLGGEFTDLAKYRGQVLLIVNVATFCGSFSYISAMDHIPTGAIFEIGKGKLHNSCGVNSSRENKNC</sequence>
<dbReference type="GO" id="GO:0004601">
    <property type="term" value="F:peroxidase activity"/>
    <property type="evidence" value="ECO:0007669"/>
    <property type="project" value="UniProtKB-KW"/>
</dbReference>
<dbReference type="InterPro" id="IPR000889">
    <property type="entry name" value="Glutathione_peroxidase"/>
</dbReference>
<dbReference type="AlphaFoldDB" id="A0A914RLY9"/>
<evidence type="ECO:0000313" key="4">
    <source>
        <dbReference type="Proteomes" id="UP000887564"/>
    </source>
</evidence>
<dbReference type="GO" id="GO:0006979">
    <property type="term" value="P:response to oxidative stress"/>
    <property type="evidence" value="ECO:0007669"/>
    <property type="project" value="InterPro"/>
</dbReference>
<evidence type="ECO:0000256" key="1">
    <source>
        <dbReference type="ARBA" id="ARBA00006926"/>
    </source>
</evidence>
<keyword evidence="4" id="KW-1185">Reference proteome</keyword>
<dbReference type="PROSITE" id="PS51355">
    <property type="entry name" value="GLUTATHIONE_PEROXID_3"/>
    <property type="match status" value="1"/>
</dbReference>
<dbReference type="InterPro" id="IPR036249">
    <property type="entry name" value="Thioredoxin-like_sf"/>
</dbReference>
<dbReference type="WBParaSite" id="PEQ_0000582701-mRNA-1">
    <property type="protein sequence ID" value="PEQ_0000582701-mRNA-1"/>
    <property type="gene ID" value="PEQ_0000582701"/>
</dbReference>
<proteinExistence type="inferred from homology"/>
<organism evidence="4 5">
    <name type="scientific">Parascaris equorum</name>
    <name type="common">Equine roundworm</name>
    <dbReference type="NCBI Taxonomy" id="6256"/>
    <lineage>
        <taxon>Eukaryota</taxon>
        <taxon>Metazoa</taxon>
        <taxon>Ecdysozoa</taxon>
        <taxon>Nematoda</taxon>
        <taxon>Chromadorea</taxon>
        <taxon>Rhabditida</taxon>
        <taxon>Spirurina</taxon>
        <taxon>Ascaridomorpha</taxon>
        <taxon>Ascaridoidea</taxon>
        <taxon>Ascarididae</taxon>
        <taxon>Parascaris</taxon>
    </lineage>
</organism>
<reference evidence="5" key="1">
    <citation type="submission" date="2022-11" db="UniProtKB">
        <authorList>
            <consortium name="WormBaseParasite"/>
        </authorList>
    </citation>
    <scope>IDENTIFICATION</scope>
</reference>
<name>A0A914RLY9_PAREQ</name>
<keyword evidence="2" id="KW-0575">Peroxidase</keyword>
<dbReference type="Proteomes" id="UP000887564">
    <property type="component" value="Unplaced"/>
</dbReference>
<evidence type="ECO:0000313" key="5">
    <source>
        <dbReference type="WBParaSite" id="PEQ_0000582701-mRNA-1"/>
    </source>
</evidence>
<keyword evidence="3" id="KW-0560">Oxidoreductase</keyword>
<evidence type="ECO:0000256" key="2">
    <source>
        <dbReference type="ARBA" id="ARBA00022559"/>
    </source>
</evidence>
<dbReference type="Gene3D" id="3.40.30.10">
    <property type="entry name" value="Glutaredoxin"/>
    <property type="match status" value="1"/>
</dbReference>
<comment type="similarity">
    <text evidence="1">Belongs to the glutathione peroxidase family.</text>
</comment>
<dbReference type="SUPFAM" id="SSF52833">
    <property type="entry name" value="Thioredoxin-like"/>
    <property type="match status" value="1"/>
</dbReference>